<keyword evidence="1" id="KW-0812">Transmembrane</keyword>
<feature type="transmembrane region" description="Helical" evidence="1">
    <location>
        <begin position="208"/>
        <end position="228"/>
    </location>
</feature>
<name>A0A411YLK0_9ACTN</name>
<protein>
    <submittedName>
        <fullName evidence="2">CDP-alcohol phosphatidyltransferase family protein</fullName>
    </submittedName>
</protein>
<keyword evidence="1" id="KW-0472">Membrane</keyword>
<reference evidence="2 3" key="1">
    <citation type="submission" date="2019-01" db="EMBL/GenBank/DDBJ databases">
        <title>Egibacter rhizosphaerae EGI 80759T.</title>
        <authorList>
            <person name="Chen D.-D."/>
            <person name="Tian Y."/>
            <person name="Jiao J.-Y."/>
            <person name="Zhang X.-T."/>
            <person name="Zhang Y.-G."/>
            <person name="Zhang Y."/>
            <person name="Xiao M."/>
            <person name="Shu W.-S."/>
            <person name="Li W.-J."/>
        </authorList>
    </citation>
    <scope>NUCLEOTIDE SEQUENCE [LARGE SCALE GENOMIC DNA]</scope>
    <source>
        <strain evidence="2 3">EGI 80759</strain>
    </source>
</reference>
<dbReference type="GO" id="GO:0016020">
    <property type="term" value="C:membrane"/>
    <property type="evidence" value="ECO:0007669"/>
    <property type="project" value="InterPro"/>
</dbReference>
<gene>
    <name evidence="2" type="ORF">ER308_16490</name>
</gene>
<proteinExistence type="predicted"/>
<keyword evidence="1" id="KW-1133">Transmembrane helix</keyword>
<dbReference type="Proteomes" id="UP000291469">
    <property type="component" value="Chromosome"/>
</dbReference>
<feature type="transmembrane region" description="Helical" evidence="1">
    <location>
        <begin position="182"/>
        <end position="202"/>
    </location>
</feature>
<evidence type="ECO:0000256" key="1">
    <source>
        <dbReference type="SAM" id="Phobius"/>
    </source>
</evidence>
<dbReference type="InterPro" id="IPR043130">
    <property type="entry name" value="CDP-OH_PTrfase_TM_dom"/>
</dbReference>
<accession>A0A411YLK0</accession>
<dbReference type="GO" id="GO:0008654">
    <property type="term" value="P:phospholipid biosynthetic process"/>
    <property type="evidence" value="ECO:0007669"/>
    <property type="project" value="InterPro"/>
</dbReference>
<dbReference type="GO" id="GO:0016780">
    <property type="term" value="F:phosphotransferase activity, for other substituted phosphate groups"/>
    <property type="evidence" value="ECO:0007669"/>
    <property type="project" value="InterPro"/>
</dbReference>
<evidence type="ECO:0000313" key="2">
    <source>
        <dbReference type="EMBL" id="QBI22075.1"/>
    </source>
</evidence>
<keyword evidence="3" id="KW-1185">Reference proteome</keyword>
<dbReference type="Pfam" id="PF01066">
    <property type="entry name" value="CDP-OH_P_transf"/>
    <property type="match status" value="1"/>
</dbReference>
<organism evidence="2 3">
    <name type="scientific">Egibacter rhizosphaerae</name>
    <dbReference type="NCBI Taxonomy" id="1670831"/>
    <lineage>
        <taxon>Bacteria</taxon>
        <taxon>Bacillati</taxon>
        <taxon>Actinomycetota</taxon>
        <taxon>Nitriliruptoria</taxon>
        <taxon>Egibacterales</taxon>
        <taxon>Egibacteraceae</taxon>
        <taxon>Egibacter</taxon>
    </lineage>
</organism>
<dbReference type="AlphaFoldDB" id="A0A411YLK0"/>
<dbReference type="OrthoDB" id="5195266at2"/>
<sequence>MHLAFTWGLARPPASPVPDRAAYFARWSALHGGYDPADNVWVRGWLSVAYALARPLARRGVHPDLLTGATVWLALVALATAEAGGRWPLLGVVALVASGLGDAVDGAVATLTERATRWGYVLDSLIDRVTDVLFVAALWRLGAPLELAAASAVIALLLDYLRARASNAGAGEIGTITVGERATRVILAALGLLAAGVAPAAAASLATASVAVLSVLLLAGLVHLLVAVHGRVR</sequence>
<dbReference type="Gene3D" id="1.20.120.1760">
    <property type="match status" value="1"/>
</dbReference>
<evidence type="ECO:0000313" key="3">
    <source>
        <dbReference type="Proteomes" id="UP000291469"/>
    </source>
</evidence>
<feature type="transmembrane region" description="Helical" evidence="1">
    <location>
        <begin position="145"/>
        <end position="161"/>
    </location>
</feature>
<dbReference type="KEGG" id="erz:ER308_16490"/>
<keyword evidence="2" id="KW-0808">Transferase</keyword>
<dbReference type="InterPro" id="IPR000462">
    <property type="entry name" value="CDP-OH_P_trans"/>
</dbReference>
<dbReference type="EMBL" id="CP036402">
    <property type="protein sequence ID" value="QBI22075.1"/>
    <property type="molecule type" value="Genomic_DNA"/>
</dbReference>